<feature type="repeat" description="Solcar" evidence="8">
    <location>
        <begin position="432"/>
        <end position="515"/>
    </location>
</feature>
<feature type="repeat" description="Solcar" evidence="8">
    <location>
        <begin position="339"/>
        <end position="423"/>
    </location>
</feature>
<evidence type="ECO:0000256" key="7">
    <source>
        <dbReference type="ARBA" id="ARBA00023136"/>
    </source>
</evidence>
<dbReference type="Pfam" id="PF00153">
    <property type="entry name" value="Mito_carr"/>
    <property type="match status" value="3"/>
</dbReference>
<keyword evidence="5" id="KW-0677">Repeat</keyword>
<reference evidence="10 11" key="1">
    <citation type="submission" date="2020-10" db="EMBL/GenBank/DDBJ databases">
        <title>The Coptis chinensis genome and diversification of protoberbering-type alkaloids.</title>
        <authorList>
            <person name="Wang B."/>
            <person name="Shu S."/>
            <person name="Song C."/>
            <person name="Liu Y."/>
        </authorList>
    </citation>
    <scope>NUCLEOTIDE SEQUENCE [LARGE SCALE GENOMIC DNA]</scope>
    <source>
        <strain evidence="10">HL-2020</strain>
        <tissue evidence="10">Leaf</tissue>
    </source>
</reference>
<dbReference type="PANTHER" id="PTHR45667">
    <property type="entry name" value="S-ADENOSYLMETHIONINE MITOCHONDRIAL CARRIER PROTEIN"/>
    <property type="match status" value="1"/>
</dbReference>
<dbReference type="FunFam" id="1.50.40.10:FF:000162">
    <property type="entry name" value="Mitochondrial substrate carrier protein-like"/>
    <property type="match status" value="1"/>
</dbReference>
<evidence type="ECO:0000256" key="1">
    <source>
        <dbReference type="ARBA" id="ARBA00004141"/>
    </source>
</evidence>
<accession>A0A835IET8</accession>
<dbReference type="Gene3D" id="1.50.40.10">
    <property type="entry name" value="Mitochondrial carrier domain"/>
    <property type="match status" value="2"/>
</dbReference>
<evidence type="ECO:0000313" key="10">
    <source>
        <dbReference type="EMBL" id="KAF9617645.1"/>
    </source>
</evidence>
<gene>
    <name evidence="10" type="ORF">IFM89_037708</name>
</gene>
<evidence type="ECO:0008006" key="12">
    <source>
        <dbReference type="Google" id="ProtNLM"/>
    </source>
</evidence>
<evidence type="ECO:0000256" key="6">
    <source>
        <dbReference type="ARBA" id="ARBA00022989"/>
    </source>
</evidence>
<dbReference type="EMBL" id="JADFTS010000003">
    <property type="protein sequence ID" value="KAF9617645.1"/>
    <property type="molecule type" value="Genomic_DNA"/>
</dbReference>
<evidence type="ECO:0000313" key="11">
    <source>
        <dbReference type="Proteomes" id="UP000631114"/>
    </source>
</evidence>
<evidence type="ECO:0000256" key="9">
    <source>
        <dbReference type="SAM" id="MobiDB-lite"/>
    </source>
</evidence>
<feature type="region of interest" description="Disordered" evidence="9">
    <location>
        <begin position="28"/>
        <end position="50"/>
    </location>
</feature>
<dbReference type="InterPro" id="IPR018108">
    <property type="entry name" value="MCP_transmembrane"/>
</dbReference>
<keyword evidence="4 8" id="KW-0812">Transmembrane</keyword>
<sequence>MAVGSKGSRKEQAALKFSWIPLTGLSDVRKEENDSNKQTDKPPSQPKSPEFLTTTQLVSAVGKVWDCANRPLPVFQVKSSVKHNETSFCQNENALFCTGWERNGDASTSYSDNFRIDPKCAKRHYDMVNSIFDIAQKTSSMELCSRLSSHSLFRRYVQFDDSYRFVESWKVNGINSLSVSFDIGKFYERIQLKPLFGPKYHVHMSQIECKKPSEIRNETTPDDNLAIGCTDCRTNDAKFDDTQLVNNGESVLSSKLSLTSLYSDKFLGSVTYMKAKNVFSRIQSSKYNAGVLDLDDCTISESKSTVKKENMLRTKESLIVDVPAKEQCLVTSSKPKYALANQRHALAGAFSGTFVSLCLHPVDTIKTVIQSHGVAEKSIFQVVRSVVSDRGVTGLYRGIASNIACSAPISAIYTYTYESVKGALLPVLPKEYYSVAHCVAGGCASVATSFIFTPSERIKQQMQVSSHYHNCWAAMVGILGKGGLTSLYAGWGAVLCRNIPHSIIKFYTYETLKQLLFSSEQSTARPSTYQTLLCGGIAGSTAALFTTPFDVVKTRLQTQIPGSLRSYDGVLHALKEIYKNEGLKGLYRYQLTLLDILSFSIDKVA</sequence>
<feature type="compositionally biased region" description="Basic and acidic residues" evidence="9">
    <location>
        <begin position="28"/>
        <end position="40"/>
    </location>
</feature>
<dbReference type="InterPro" id="IPR023395">
    <property type="entry name" value="MCP_dom_sf"/>
</dbReference>
<evidence type="ECO:0000256" key="2">
    <source>
        <dbReference type="ARBA" id="ARBA00006375"/>
    </source>
</evidence>
<dbReference type="AlphaFoldDB" id="A0A835IET8"/>
<comment type="caution">
    <text evidence="10">The sequence shown here is derived from an EMBL/GenBank/DDBJ whole genome shotgun (WGS) entry which is preliminary data.</text>
</comment>
<dbReference type="Proteomes" id="UP000631114">
    <property type="component" value="Unassembled WGS sequence"/>
</dbReference>
<keyword evidence="11" id="KW-1185">Reference proteome</keyword>
<comment type="similarity">
    <text evidence="2">Belongs to the mitochondrial carrier (TC 2.A.29) family.</text>
</comment>
<protein>
    <recommendedName>
        <fullName evidence="12">Mitochondrial substrate carrier family protein</fullName>
    </recommendedName>
</protein>
<evidence type="ECO:0000256" key="5">
    <source>
        <dbReference type="ARBA" id="ARBA00022737"/>
    </source>
</evidence>
<comment type="subcellular location">
    <subcellularLocation>
        <location evidence="1">Membrane</location>
        <topology evidence="1">Multi-pass membrane protein</topology>
    </subcellularLocation>
</comment>
<dbReference type="SUPFAM" id="SSF103506">
    <property type="entry name" value="Mitochondrial carrier"/>
    <property type="match status" value="1"/>
</dbReference>
<name>A0A835IET8_9MAGN</name>
<evidence type="ECO:0000256" key="3">
    <source>
        <dbReference type="ARBA" id="ARBA00022448"/>
    </source>
</evidence>
<dbReference type="OrthoDB" id="10253709at2759"/>
<keyword evidence="7 8" id="KW-0472">Membrane</keyword>
<proteinExistence type="inferred from homology"/>
<keyword evidence="6" id="KW-1133">Transmembrane helix</keyword>
<feature type="repeat" description="Solcar" evidence="8">
    <location>
        <begin position="526"/>
        <end position="605"/>
    </location>
</feature>
<keyword evidence="3" id="KW-0813">Transport</keyword>
<evidence type="ECO:0000256" key="4">
    <source>
        <dbReference type="ARBA" id="ARBA00022692"/>
    </source>
</evidence>
<dbReference type="GO" id="GO:0016020">
    <property type="term" value="C:membrane"/>
    <property type="evidence" value="ECO:0007669"/>
    <property type="project" value="UniProtKB-SubCell"/>
</dbReference>
<evidence type="ECO:0000256" key="8">
    <source>
        <dbReference type="PROSITE-ProRule" id="PRU00282"/>
    </source>
</evidence>
<organism evidence="10 11">
    <name type="scientific">Coptis chinensis</name>
    <dbReference type="NCBI Taxonomy" id="261450"/>
    <lineage>
        <taxon>Eukaryota</taxon>
        <taxon>Viridiplantae</taxon>
        <taxon>Streptophyta</taxon>
        <taxon>Embryophyta</taxon>
        <taxon>Tracheophyta</taxon>
        <taxon>Spermatophyta</taxon>
        <taxon>Magnoliopsida</taxon>
        <taxon>Ranunculales</taxon>
        <taxon>Ranunculaceae</taxon>
        <taxon>Coptidoideae</taxon>
        <taxon>Coptis</taxon>
    </lineage>
</organism>
<dbReference type="PROSITE" id="PS50920">
    <property type="entry name" value="SOLCAR"/>
    <property type="match status" value="3"/>
</dbReference>